<organism evidence="1 2">
    <name type="scientific">Alteromonas hispanica</name>
    <dbReference type="NCBI Taxonomy" id="315421"/>
    <lineage>
        <taxon>Bacteria</taxon>
        <taxon>Pseudomonadati</taxon>
        <taxon>Pseudomonadota</taxon>
        <taxon>Gammaproteobacteria</taxon>
        <taxon>Alteromonadales</taxon>
        <taxon>Alteromonadaceae</taxon>
        <taxon>Alteromonas/Salinimonas group</taxon>
        <taxon>Alteromonas</taxon>
    </lineage>
</organism>
<dbReference type="SUPFAM" id="SSF53756">
    <property type="entry name" value="UDP-Glycosyltransferase/glycogen phosphorylase"/>
    <property type="match status" value="1"/>
</dbReference>
<name>A0A6L9MYC8_9ALTE</name>
<dbReference type="CDD" id="cd16438">
    <property type="entry name" value="beta_Kdo_transferase_KpsS_like"/>
    <property type="match status" value="1"/>
</dbReference>
<proteinExistence type="predicted"/>
<protein>
    <recommendedName>
        <fullName evidence="3">Capsular biosynthesis protein</fullName>
    </recommendedName>
</protein>
<sequence length="285" mass="32051">MTPSSAIEKDNYAKIDVENERTAIAQTGTADSREVVYFENGLLPNSTTCDWSGVNCKNSLPKSGEFYRKYYSEAPLPNKLISRKPIAKKASGAREHSLPEQFIFVPFQVETGSQIISNSPWIKTMRQLFEYLVTAIEKVDNPHLHIVIKEHPSEKKRHDDLHPRIVFANQWETQKLIEKSQAVLTINSTVGIESLLLNKPVLTMGNACYGLDGVSLPIHSEGSLLEALNQLERCQGNPEITKGFLHFLNEHYAIPTAWNNMDGRHVEALNKRLTKQDLLSKIASA</sequence>
<dbReference type="GO" id="GO:0015774">
    <property type="term" value="P:polysaccharide transport"/>
    <property type="evidence" value="ECO:0007669"/>
    <property type="project" value="InterPro"/>
</dbReference>
<dbReference type="GO" id="GO:0000271">
    <property type="term" value="P:polysaccharide biosynthetic process"/>
    <property type="evidence" value="ECO:0007669"/>
    <property type="project" value="InterPro"/>
</dbReference>
<dbReference type="InterPro" id="IPR043148">
    <property type="entry name" value="TagF_C"/>
</dbReference>
<dbReference type="EMBL" id="JAAAWP010000015">
    <property type="protein sequence ID" value="NDW23147.1"/>
    <property type="molecule type" value="Genomic_DNA"/>
</dbReference>
<dbReference type="Pfam" id="PF05159">
    <property type="entry name" value="Capsule_synth"/>
    <property type="match status" value="1"/>
</dbReference>
<evidence type="ECO:0000313" key="2">
    <source>
        <dbReference type="Proteomes" id="UP000478837"/>
    </source>
</evidence>
<gene>
    <name evidence="1" type="ORF">GTW09_16650</name>
</gene>
<dbReference type="RefSeq" id="WP_163112770.1">
    <property type="nucleotide sequence ID" value="NZ_JAAAWP010000015.1"/>
</dbReference>
<reference evidence="1 2" key="1">
    <citation type="submission" date="2020-01" db="EMBL/GenBank/DDBJ databases">
        <title>Genomes of bacteria type strains.</title>
        <authorList>
            <person name="Chen J."/>
            <person name="Zhu S."/>
            <person name="Yang J."/>
        </authorList>
    </citation>
    <scope>NUCLEOTIDE SEQUENCE [LARGE SCALE GENOMIC DNA]</scope>
    <source>
        <strain evidence="1 2">LMG 22958</strain>
    </source>
</reference>
<accession>A0A6L9MYC8</accession>
<dbReference type="InterPro" id="IPR007833">
    <property type="entry name" value="Capsule_polysaccharide_synth"/>
</dbReference>
<dbReference type="AlphaFoldDB" id="A0A6L9MYC8"/>
<evidence type="ECO:0008006" key="3">
    <source>
        <dbReference type="Google" id="ProtNLM"/>
    </source>
</evidence>
<keyword evidence="2" id="KW-1185">Reference proteome</keyword>
<comment type="caution">
    <text evidence="1">The sequence shown here is derived from an EMBL/GenBank/DDBJ whole genome shotgun (WGS) entry which is preliminary data.</text>
</comment>
<evidence type="ECO:0000313" key="1">
    <source>
        <dbReference type="EMBL" id="NDW23147.1"/>
    </source>
</evidence>
<dbReference type="Gene3D" id="3.40.50.12580">
    <property type="match status" value="1"/>
</dbReference>
<dbReference type="Proteomes" id="UP000478837">
    <property type="component" value="Unassembled WGS sequence"/>
</dbReference>